<dbReference type="CDD" id="cd11685">
    <property type="entry name" value="UEV_TSG101-like"/>
    <property type="match status" value="1"/>
</dbReference>
<dbReference type="Proteomes" id="UP000444721">
    <property type="component" value="Unassembled WGS sequence"/>
</dbReference>
<name>A0A6A5C8K3_NAEFO</name>
<dbReference type="OMA" id="LWLPEPY"/>
<dbReference type="VEuPathDB" id="AmoebaDB:FDP41_010823"/>
<dbReference type="InterPro" id="IPR017916">
    <property type="entry name" value="SB_dom"/>
</dbReference>
<evidence type="ECO:0000256" key="5">
    <source>
        <dbReference type="ARBA" id="ARBA00022927"/>
    </source>
</evidence>
<dbReference type="InterPro" id="IPR008883">
    <property type="entry name" value="UEV_N"/>
</dbReference>
<accession>A0A6A5C8K3</accession>
<keyword evidence="3 7" id="KW-0813">Transport</keyword>
<keyword evidence="13" id="KW-1185">Reference proteome</keyword>
<evidence type="ECO:0000259" key="10">
    <source>
        <dbReference type="PROSITE" id="PS51312"/>
    </source>
</evidence>
<keyword evidence="4" id="KW-0967">Endosome</keyword>
<dbReference type="Gene3D" id="3.10.110.10">
    <property type="entry name" value="Ubiquitin Conjugating Enzyme"/>
    <property type="match status" value="1"/>
</dbReference>
<feature type="compositionally biased region" description="Low complexity" evidence="9">
    <location>
        <begin position="178"/>
        <end position="200"/>
    </location>
</feature>
<dbReference type="SUPFAM" id="SSF140111">
    <property type="entry name" value="Endosomal sorting complex assembly domain"/>
    <property type="match status" value="1"/>
</dbReference>
<dbReference type="Gene3D" id="6.10.140.820">
    <property type="match status" value="1"/>
</dbReference>
<dbReference type="Pfam" id="PF09454">
    <property type="entry name" value="Vps23_core"/>
    <property type="match status" value="1"/>
</dbReference>
<feature type="domain" description="UEV" evidence="11">
    <location>
        <begin position="6"/>
        <end position="144"/>
    </location>
</feature>
<feature type="domain" description="SB" evidence="10">
    <location>
        <begin position="328"/>
        <end position="391"/>
    </location>
</feature>
<dbReference type="GO" id="GO:0015031">
    <property type="term" value="P:protein transport"/>
    <property type="evidence" value="ECO:0007669"/>
    <property type="project" value="UniProtKB-UniRule"/>
</dbReference>
<evidence type="ECO:0000256" key="1">
    <source>
        <dbReference type="ARBA" id="ARBA00004177"/>
    </source>
</evidence>
<feature type="coiled-coil region" evidence="8">
    <location>
        <begin position="271"/>
        <end position="316"/>
    </location>
</feature>
<dbReference type="GeneID" id="68118038"/>
<dbReference type="InterPro" id="IPR052070">
    <property type="entry name" value="ESCRT-I_UEV_domain"/>
</dbReference>
<evidence type="ECO:0000256" key="4">
    <source>
        <dbReference type="ARBA" id="ARBA00022753"/>
    </source>
</evidence>
<comment type="subcellular location">
    <subcellularLocation>
        <location evidence="1">Endosome</location>
    </subcellularLocation>
</comment>
<evidence type="ECO:0000313" key="12">
    <source>
        <dbReference type="EMBL" id="KAF0982844.1"/>
    </source>
</evidence>
<dbReference type="InterPro" id="IPR016135">
    <property type="entry name" value="UBQ-conjugating_enzyme/RWD"/>
</dbReference>
<gene>
    <name evidence="12" type="ORF">FDP41_010823</name>
</gene>
<evidence type="ECO:0000256" key="6">
    <source>
        <dbReference type="ARBA" id="ARBA00023054"/>
    </source>
</evidence>
<proteinExistence type="inferred from homology"/>
<dbReference type="Pfam" id="PF05743">
    <property type="entry name" value="UEV"/>
    <property type="match status" value="1"/>
</dbReference>
<feature type="region of interest" description="Disordered" evidence="9">
    <location>
        <begin position="143"/>
        <end position="200"/>
    </location>
</feature>
<organism evidence="12 13">
    <name type="scientific">Naegleria fowleri</name>
    <name type="common">Brain eating amoeba</name>
    <dbReference type="NCBI Taxonomy" id="5763"/>
    <lineage>
        <taxon>Eukaryota</taxon>
        <taxon>Discoba</taxon>
        <taxon>Heterolobosea</taxon>
        <taxon>Tetramitia</taxon>
        <taxon>Eutetramitia</taxon>
        <taxon>Vahlkampfiidae</taxon>
        <taxon>Naegleria</taxon>
    </lineage>
</organism>
<dbReference type="SUPFAM" id="SSF54495">
    <property type="entry name" value="UBC-like"/>
    <property type="match status" value="1"/>
</dbReference>
<evidence type="ECO:0000256" key="3">
    <source>
        <dbReference type="ARBA" id="ARBA00022448"/>
    </source>
</evidence>
<comment type="caution">
    <text evidence="12">The sequence shown here is derived from an EMBL/GenBank/DDBJ whole genome shotgun (WGS) entry which is preliminary data.</text>
</comment>
<comment type="similarity">
    <text evidence="2">Belongs to the ubiquitin-conjugating enzyme family. UEV subfamily.</text>
</comment>
<dbReference type="GO" id="GO:0000813">
    <property type="term" value="C:ESCRT I complex"/>
    <property type="evidence" value="ECO:0007669"/>
    <property type="project" value="TreeGrafter"/>
</dbReference>
<reference evidence="12 13" key="1">
    <citation type="journal article" date="2019" name="Sci. Rep.">
        <title>Nanopore sequencing improves the draft genome of the human pathogenic amoeba Naegleria fowleri.</title>
        <authorList>
            <person name="Liechti N."/>
            <person name="Schurch N."/>
            <person name="Bruggmann R."/>
            <person name="Wittwer M."/>
        </authorList>
    </citation>
    <scope>NUCLEOTIDE SEQUENCE [LARGE SCALE GENOMIC DNA]</scope>
    <source>
        <strain evidence="12 13">ATCC 30894</strain>
    </source>
</reference>
<sequence>MSSSSVTQSVEAVLSRINYPYAPRVRNDVYNLLSNIPLIVNVAKLNGKDTMQLTGTIPMYYKGSKYNIPMTFWIVEMYPYHPPLCFVSPTPNMVIKQKHKHVSETGQCYLPYLSEWNPASSDLYELVNQLSAIFGSDPPVYQKSGTTHTTTPSGSVSNPMLSSVTNYPPPFHPPIGMSSSTYGSTSTTNPTTYGPTTTPPSFGTSYIGGTTVYGVNPMSSSMYNLPPVPRPPTESELREKLVAKVRQHLQNVTLKEYGAKIEAEFKTQNQLSAREKQLETFEQRMKAELEQIEKDKENLLQKKASLEEWINNNENKPIDVDTIINPQDMQSKQILDLTSEDNAIDDAIYYLEKKLHAKQISLQDWLEQIRELSRQQFFKKALIKKMAQSNF</sequence>
<evidence type="ECO:0000256" key="9">
    <source>
        <dbReference type="SAM" id="MobiDB-lite"/>
    </source>
</evidence>
<dbReference type="EMBL" id="VFQX01000007">
    <property type="protein sequence ID" value="KAF0982844.1"/>
    <property type="molecule type" value="Genomic_DNA"/>
</dbReference>
<keyword evidence="6 8" id="KW-0175">Coiled coil</keyword>
<evidence type="ECO:0000256" key="2">
    <source>
        <dbReference type="ARBA" id="ARBA00009594"/>
    </source>
</evidence>
<dbReference type="PROSITE" id="PS51312">
    <property type="entry name" value="SB"/>
    <property type="match status" value="1"/>
</dbReference>
<evidence type="ECO:0000313" key="13">
    <source>
        <dbReference type="Proteomes" id="UP000444721"/>
    </source>
</evidence>
<keyword evidence="5 7" id="KW-0653">Protein transport</keyword>
<dbReference type="AlphaFoldDB" id="A0A6A5C8K3"/>
<dbReference type="InterPro" id="IPR037202">
    <property type="entry name" value="ESCRT_assembly_dom"/>
</dbReference>
<dbReference type="GO" id="GO:0043130">
    <property type="term" value="F:ubiquitin binding"/>
    <property type="evidence" value="ECO:0007669"/>
    <property type="project" value="TreeGrafter"/>
</dbReference>
<dbReference type="RefSeq" id="XP_044567557.1">
    <property type="nucleotide sequence ID" value="XM_044701163.1"/>
</dbReference>
<dbReference type="VEuPathDB" id="AmoebaDB:NF0024690"/>
<protein>
    <recommendedName>
        <fullName evidence="14">UEV domain-containing protein</fullName>
    </recommendedName>
</protein>
<dbReference type="PROSITE" id="PS51322">
    <property type="entry name" value="UEV"/>
    <property type="match status" value="1"/>
</dbReference>
<evidence type="ECO:0000256" key="7">
    <source>
        <dbReference type="PROSITE-ProRule" id="PRU00644"/>
    </source>
</evidence>
<evidence type="ECO:0008006" key="14">
    <source>
        <dbReference type="Google" id="ProtNLM"/>
    </source>
</evidence>
<feature type="compositionally biased region" description="Polar residues" evidence="9">
    <location>
        <begin position="152"/>
        <end position="166"/>
    </location>
</feature>
<dbReference type="VEuPathDB" id="AmoebaDB:NfTy_014980"/>
<dbReference type="PANTHER" id="PTHR23306">
    <property type="entry name" value="TUMOR SUSCEPTIBILITY GENE 101 PROTEIN-RELATED"/>
    <property type="match status" value="1"/>
</dbReference>
<dbReference type="OrthoDB" id="306304at2759"/>
<evidence type="ECO:0000259" key="11">
    <source>
        <dbReference type="PROSITE" id="PS51322"/>
    </source>
</evidence>
<dbReference type="GO" id="GO:0008333">
    <property type="term" value="P:endosome to lysosome transport"/>
    <property type="evidence" value="ECO:0007669"/>
    <property type="project" value="TreeGrafter"/>
</dbReference>
<dbReference type="PANTHER" id="PTHR23306:SF3">
    <property type="entry name" value="TUMOR SUPPRESSOR PROTEIN 101"/>
    <property type="match status" value="1"/>
</dbReference>
<evidence type="ECO:0000256" key="8">
    <source>
        <dbReference type="SAM" id="Coils"/>
    </source>
</evidence>